<dbReference type="EMBL" id="RRYP01009907">
    <property type="protein sequence ID" value="TNV78749.1"/>
    <property type="molecule type" value="Genomic_DNA"/>
</dbReference>
<organism evidence="1 2">
    <name type="scientific">Halteria grandinella</name>
    <dbReference type="NCBI Taxonomy" id="5974"/>
    <lineage>
        <taxon>Eukaryota</taxon>
        <taxon>Sar</taxon>
        <taxon>Alveolata</taxon>
        <taxon>Ciliophora</taxon>
        <taxon>Intramacronucleata</taxon>
        <taxon>Spirotrichea</taxon>
        <taxon>Stichotrichia</taxon>
        <taxon>Sporadotrichida</taxon>
        <taxon>Halteriidae</taxon>
        <taxon>Halteria</taxon>
    </lineage>
</organism>
<dbReference type="Proteomes" id="UP000785679">
    <property type="component" value="Unassembled WGS sequence"/>
</dbReference>
<keyword evidence="2" id="KW-1185">Reference proteome</keyword>
<proteinExistence type="predicted"/>
<protein>
    <submittedName>
        <fullName evidence="1">Uncharacterized protein</fullName>
    </submittedName>
</protein>
<sequence length="399" mass="45691">MHLNETTNFMDMRAQTSHAVASRQHNNGQSLISSDSDYNDLLNEDVYFPKSLAHIYAYDQQQIHWSPLFDENNKMEVDRKEPVEQYLSGTSTKPHDEASSPMHYRKEYTNGGGHECFSLSPEMMGSSGPMGLSYSLGEPPLMGGTQACNGNLQIEDAKEEDDIDMETVVDQNQPNVKVHLQRDTQTLGSDSLQVDALPKQDQPPQAFTFPFASSITLPTGEVTKFLIFVIGPDDAYTQLSDGTILSLTQVKDLFLEPIGDSRQRTINKMVMNKLESYSDLTIFERHFAQVRSQPQIIAFLEHVHAKFHPAQGFNEANDFYYNVWKAFTKTALVRFMEDEEARGIFLTFARMLRVMPSNLRYKRTAFRIHTDQDYYARIEQLFDLARLYQTMHEVHTLIN</sequence>
<dbReference type="AlphaFoldDB" id="A0A8J8NQ47"/>
<reference evidence="1" key="1">
    <citation type="submission" date="2019-06" db="EMBL/GenBank/DDBJ databases">
        <authorList>
            <person name="Zheng W."/>
        </authorList>
    </citation>
    <scope>NUCLEOTIDE SEQUENCE</scope>
    <source>
        <strain evidence="1">QDHG01</strain>
    </source>
</reference>
<accession>A0A8J8NQ47</accession>
<comment type="caution">
    <text evidence="1">The sequence shown here is derived from an EMBL/GenBank/DDBJ whole genome shotgun (WGS) entry which is preliminary data.</text>
</comment>
<evidence type="ECO:0000313" key="2">
    <source>
        <dbReference type="Proteomes" id="UP000785679"/>
    </source>
</evidence>
<evidence type="ECO:0000313" key="1">
    <source>
        <dbReference type="EMBL" id="TNV78749.1"/>
    </source>
</evidence>
<gene>
    <name evidence="1" type="ORF">FGO68_gene11256</name>
</gene>
<name>A0A8J8NQ47_HALGN</name>